<feature type="compositionally biased region" description="Low complexity" evidence="1">
    <location>
        <begin position="353"/>
        <end position="362"/>
    </location>
</feature>
<proteinExistence type="predicted"/>
<evidence type="ECO:0000256" key="1">
    <source>
        <dbReference type="SAM" id="MobiDB-lite"/>
    </source>
</evidence>
<dbReference type="RefSeq" id="XP_028887055.1">
    <property type="nucleotide sequence ID" value="XM_029021633.1"/>
</dbReference>
<feature type="region of interest" description="Disordered" evidence="1">
    <location>
        <begin position="319"/>
        <end position="387"/>
    </location>
</feature>
<sequence length="467" mass="52465">MSRPTHLGVLCVDVNELLRAHNRLKVKRRDNMLLYRKSYLITDPLPPTTTPHSSVGKRTPSNSPSRNSNAGTRLSRKSSTCTPRRHRGSRRRSSSSRRKRGDKDQSDNDSESGAYPLESEVHEVALITSGVSTPKRSSSKIDSARRKPYKMITATPEEEGNNCSTSVSGWHSKKRISSPLQGSHDGHEQEGLETSQRDHHVTLEGYFIPGNSRDHVEGKVNESKMQDQERPGEYKYSQDNQTEEKKQKEQEEEEEEEQQQQRSQLSSSDPRSSISESAQRTINSLLASMQQRVWENAHKMRSSPLGSYRESERVKYGRSNYDGDYEYSREEENNSKTNSSNPENSSDTLHVTMVGPMGVGSVPPSPNPWSRPRIQSLSPSRRSPIPTNNAMAAICNTPHHHMLDKNGKERVLVMGVVPTIPKPVVKPPLRAVREGATTTTTTTTTLPPVFRRVARVAAAPSRRPKRF</sequence>
<gene>
    <name evidence="2" type="ORF">TM35_000023150</name>
</gene>
<keyword evidence="3" id="KW-1185">Reference proteome</keyword>
<name>A0A1X0P8S4_9TRYP</name>
<dbReference type="AlphaFoldDB" id="A0A1X0P8S4"/>
<dbReference type="GeneID" id="39981413"/>
<evidence type="ECO:0000313" key="3">
    <source>
        <dbReference type="Proteomes" id="UP000192257"/>
    </source>
</evidence>
<feature type="compositionally biased region" description="Basic and acidic residues" evidence="1">
    <location>
        <begin position="212"/>
        <end position="233"/>
    </location>
</feature>
<feature type="compositionally biased region" description="Low complexity" evidence="1">
    <location>
        <begin position="335"/>
        <end position="346"/>
    </location>
</feature>
<protein>
    <submittedName>
        <fullName evidence="2">Uncharacterized protein</fullName>
    </submittedName>
</protein>
<evidence type="ECO:0000313" key="2">
    <source>
        <dbReference type="EMBL" id="ORC92989.1"/>
    </source>
</evidence>
<dbReference type="EMBL" id="NBCO01000002">
    <property type="protein sequence ID" value="ORC92989.1"/>
    <property type="molecule type" value="Genomic_DNA"/>
</dbReference>
<feature type="compositionally biased region" description="Basic residues" evidence="1">
    <location>
        <begin position="83"/>
        <end position="100"/>
    </location>
</feature>
<dbReference type="OrthoDB" id="250275at2759"/>
<feature type="compositionally biased region" description="Low complexity" evidence="1">
    <location>
        <begin position="260"/>
        <end position="277"/>
    </location>
</feature>
<dbReference type="VEuPathDB" id="TriTrypDB:TM35_000023150"/>
<feature type="region of interest" description="Disordered" evidence="1">
    <location>
        <begin position="42"/>
        <end position="284"/>
    </location>
</feature>
<accession>A0A1X0P8S4</accession>
<feature type="compositionally biased region" description="Basic and acidic residues" evidence="1">
    <location>
        <begin position="184"/>
        <end position="202"/>
    </location>
</feature>
<organism evidence="2 3">
    <name type="scientific">Trypanosoma theileri</name>
    <dbReference type="NCBI Taxonomy" id="67003"/>
    <lineage>
        <taxon>Eukaryota</taxon>
        <taxon>Discoba</taxon>
        <taxon>Euglenozoa</taxon>
        <taxon>Kinetoplastea</taxon>
        <taxon>Metakinetoplastina</taxon>
        <taxon>Trypanosomatida</taxon>
        <taxon>Trypanosomatidae</taxon>
        <taxon>Trypanosoma</taxon>
    </lineage>
</organism>
<comment type="caution">
    <text evidence="2">The sequence shown here is derived from an EMBL/GenBank/DDBJ whole genome shotgun (WGS) entry which is preliminary data.</text>
</comment>
<feature type="compositionally biased region" description="Polar residues" evidence="1">
    <location>
        <begin position="373"/>
        <end position="387"/>
    </location>
</feature>
<reference evidence="2 3" key="1">
    <citation type="submission" date="2017-03" db="EMBL/GenBank/DDBJ databases">
        <title>An alternative strategy for trypanosome survival in the mammalian bloodstream revealed through genome and transcriptome analysis of the ubiquitous bovine parasite Trypanosoma (Megatrypanum) theileri.</title>
        <authorList>
            <person name="Kelly S."/>
            <person name="Ivens A."/>
            <person name="Mott A."/>
            <person name="O'Neill E."/>
            <person name="Emms D."/>
            <person name="Macleod O."/>
            <person name="Voorheis P."/>
            <person name="Matthews J."/>
            <person name="Matthews K."/>
            <person name="Carrington M."/>
        </authorList>
    </citation>
    <scope>NUCLEOTIDE SEQUENCE [LARGE SCALE GENOMIC DNA]</scope>
    <source>
        <strain evidence="2">Edinburgh</strain>
    </source>
</reference>
<dbReference type="Proteomes" id="UP000192257">
    <property type="component" value="Unassembled WGS sequence"/>
</dbReference>
<feature type="compositionally biased region" description="Low complexity" evidence="1">
    <location>
        <begin position="60"/>
        <end position="69"/>
    </location>
</feature>